<gene>
    <name evidence="1" type="ORF">KC19_2G150700</name>
</gene>
<protein>
    <submittedName>
        <fullName evidence="1">Uncharacterized protein</fullName>
    </submittedName>
</protein>
<dbReference type="AlphaFoldDB" id="A0A8T0IVQ3"/>
<evidence type="ECO:0000313" key="1">
    <source>
        <dbReference type="EMBL" id="KAG0587235.1"/>
    </source>
</evidence>
<evidence type="ECO:0000313" key="2">
    <source>
        <dbReference type="Proteomes" id="UP000822688"/>
    </source>
</evidence>
<sequence length="109" mass="12525">MSCNNMRNTRLKTLRKLEFRSSKLELGKFNERRLVFDEVKRVRSASCGDESVTCSKMGKSSHRLGARQQARQEHATDVAETTFKVEGSAKKAILDVNTKWWVSFVDSRK</sequence>
<comment type="caution">
    <text evidence="1">The sequence shown here is derived from an EMBL/GenBank/DDBJ whole genome shotgun (WGS) entry which is preliminary data.</text>
</comment>
<name>A0A8T0IVQ3_CERPU</name>
<dbReference type="Proteomes" id="UP000822688">
    <property type="component" value="Chromosome 2"/>
</dbReference>
<reference evidence="1" key="1">
    <citation type="submission" date="2020-06" db="EMBL/GenBank/DDBJ databases">
        <title>WGS assembly of Ceratodon purpureus strain R40.</title>
        <authorList>
            <person name="Carey S.B."/>
            <person name="Jenkins J."/>
            <person name="Shu S."/>
            <person name="Lovell J.T."/>
            <person name="Sreedasyam A."/>
            <person name="Maumus F."/>
            <person name="Tiley G.P."/>
            <person name="Fernandez-Pozo N."/>
            <person name="Barry K."/>
            <person name="Chen C."/>
            <person name="Wang M."/>
            <person name="Lipzen A."/>
            <person name="Daum C."/>
            <person name="Saski C.A."/>
            <person name="Payton A.C."/>
            <person name="Mcbreen J.C."/>
            <person name="Conrad R.E."/>
            <person name="Kollar L.M."/>
            <person name="Olsson S."/>
            <person name="Huttunen S."/>
            <person name="Landis J.B."/>
            <person name="Wickett N.J."/>
            <person name="Johnson M.G."/>
            <person name="Rensing S.A."/>
            <person name="Grimwood J."/>
            <person name="Schmutz J."/>
            <person name="Mcdaniel S.F."/>
        </authorList>
    </citation>
    <scope>NUCLEOTIDE SEQUENCE</scope>
    <source>
        <strain evidence="1">R40</strain>
    </source>
</reference>
<keyword evidence="2" id="KW-1185">Reference proteome</keyword>
<dbReference type="EMBL" id="CM026422">
    <property type="protein sequence ID" value="KAG0587235.1"/>
    <property type="molecule type" value="Genomic_DNA"/>
</dbReference>
<accession>A0A8T0IVQ3</accession>
<proteinExistence type="predicted"/>
<organism evidence="1 2">
    <name type="scientific">Ceratodon purpureus</name>
    <name type="common">Fire moss</name>
    <name type="synonym">Dicranum purpureum</name>
    <dbReference type="NCBI Taxonomy" id="3225"/>
    <lineage>
        <taxon>Eukaryota</taxon>
        <taxon>Viridiplantae</taxon>
        <taxon>Streptophyta</taxon>
        <taxon>Embryophyta</taxon>
        <taxon>Bryophyta</taxon>
        <taxon>Bryophytina</taxon>
        <taxon>Bryopsida</taxon>
        <taxon>Dicranidae</taxon>
        <taxon>Pseudoditrichales</taxon>
        <taxon>Ditrichaceae</taxon>
        <taxon>Ceratodon</taxon>
    </lineage>
</organism>